<dbReference type="EMBL" id="LIZT01000002">
    <property type="protein sequence ID" value="KPJ51361.1"/>
    <property type="molecule type" value="Genomic_DNA"/>
</dbReference>
<evidence type="ECO:0000256" key="1">
    <source>
        <dbReference type="SAM" id="Phobius"/>
    </source>
</evidence>
<dbReference type="AlphaFoldDB" id="A0A0S7WMI2"/>
<gene>
    <name evidence="2" type="ORF">AMJ40_00225</name>
</gene>
<reference evidence="2 3" key="1">
    <citation type="journal article" date="2015" name="Microbiome">
        <title>Genomic resolution of linkages in carbon, nitrogen, and sulfur cycling among widespread estuary sediment bacteria.</title>
        <authorList>
            <person name="Baker B.J."/>
            <person name="Lazar C.S."/>
            <person name="Teske A.P."/>
            <person name="Dick G.J."/>
        </authorList>
    </citation>
    <scope>NUCLEOTIDE SEQUENCE [LARGE SCALE GENOMIC DNA]</scope>
    <source>
        <strain evidence="2">DG_26</strain>
    </source>
</reference>
<keyword evidence="1" id="KW-0472">Membrane</keyword>
<dbReference type="Proteomes" id="UP000051124">
    <property type="component" value="Unassembled WGS sequence"/>
</dbReference>
<name>A0A0S7WMI2_UNCT6</name>
<organism evidence="2 3">
    <name type="scientific">candidate division TA06 bacterium DG_26</name>
    <dbReference type="NCBI Taxonomy" id="1703771"/>
    <lineage>
        <taxon>Bacteria</taxon>
        <taxon>Bacteria division TA06</taxon>
    </lineage>
</organism>
<feature type="transmembrane region" description="Helical" evidence="1">
    <location>
        <begin position="60"/>
        <end position="81"/>
    </location>
</feature>
<accession>A0A0S7WMI2</accession>
<feature type="transmembrane region" description="Helical" evidence="1">
    <location>
        <begin position="90"/>
        <end position="113"/>
    </location>
</feature>
<keyword evidence="1" id="KW-1133">Transmembrane helix</keyword>
<sequence>MNWRVRYCSILLVVVALVSCVFGLIYCFIPRPMPYHLQFIGVSLEEIGDFNPRLAQWVMFLIRIVGICFLSIGVLVIGIALKAFRRSERWAWVTVFPAAMVVIIPLTTITFYTGEAVKWVMTGLLVLSLIAMFLPIKDFFRRMGSGLDIKT</sequence>
<comment type="caution">
    <text evidence="2">The sequence shown here is derived from an EMBL/GenBank/DDBJ whole genome shotgun (WGS) entry which is preliminary data.</text>
</comment>
<evidence type="ECO:0000313" key="3">
    <source>
        <dbReference type="Proteomes" id="UP000051124"/>
    </source>
</evidence>
<dbReference type="PROSITE" id="PS51257">
    <property type="entry name" value="PROKAR_LIPOPROTEIN"/>
    <property type="match status" value="1"/>
</dbReference>
<evidence type="ECO:0000313" key="2">
    <source>
        <dbReference type="EMBL" id="KPJ51361.1"/>
    </source>
</evidence>
<protein>
    <recommendedName>
        <fullName evidence="4">DUF1648 domain-containing protein</fullName>
    </recommendedName>
</protein>
<feature type="transmembrane region" description="Helical" evidence="1">
    <location>
        <begin position="119"/>
        <end position="136"/>
    </location>
</feature>
<proteinExistence type="predicted"/>
<keyword evidence="1" id="KW-0812">Transmembrane</keyword>
<evidence type="ECO:0008006" key="4">
    <source>
        <dbReference type="Google" id="ProtNLM"/>
    </source>
</evidence>